<evidence type="ECO:0000313" key="5">
    <source>
        <dbReference type="EMBL" id="VDM99683.1"/>
    </source>
</evidence>
<comment type="similarity">
    <text evidence="1">Belongs to the TTC38 family.</text>
</comment>
<gene>
    <name evidence="5" type="ORF">TCLT_LOCUS3287</name>
</gene>
<dbReference type="InterPro" id="IPR011990">
    <property type="entry name" value="TPR-like_helical_dom_sf"/>
</dbReference>
<protein>
    <recommendedName>
        <fullName evidence="2">Tetratricopeptide repeat protein 38</fullName>
    </recommendedName>
</protein>
<name>A0A0N5CST6_THECL</name>
<dbReference type="STRING" id="103827.A0A0N5CST6"/>
<dbReference type="CDD" id="cd05804">
    <property type="entry name" value="StaR_like"/>
    <property type="match status" value="1"/>
</dbReference>
<dbReference type="Gene3D" id="1.25.40.10">
    <property type="entry name" value="Tetratricopeptide repeat domain"/>
    <property type="match status" value="1"/>
</dbReference>
<evidence type="ECO:0000256" key="4">
    <source>
        <dbReference type="ARBA" id="ARBA00022803"/>
    </source>
</evidence>
<dbReference type="EMBL" id="UYYF01001242">
    <property type="protein sequence ID" value="VDM99683.1"/>
    <property type="molecule type" value="Genomic_DNA"/>
</dbReference>
<evidence type="ECO:0000256" key="2">
    <source>
        <dbReference type="ARBA" id="ARBA00019992"/>
    </source>
</evidence>
<dbReference type="PANTHER" id="PTHR16263:SF4">
    <property type="entry name" value="TETRATRICOPEPTIDE REPEAT PROTEIN 38"/>
    <property type="match status" value="1"/>
</dbReference>
<evidence type="ECO:0000256" key="3">
    <source>
        <dbReference type="ARBA" id="ARBA00022737"/>
    </source>
</evidence>
<organism evidence="7">
    <name type="scientific">Thelazia callipaeda</name>
    <name type="common">Oriental eyeworm</name>
    <name type="synonym">Parasitic nematode</name>
    <dbReference type="NCBI Taxonomy" id="103827"/>
    <lineage>
        <taxon>Eukaryota</taxon>
        <taxon>Metazoa</taxon>
        <taxon>Ecdysozoa</taxon>
        <taxon>Nematoda</taxon>
        <taxon>Chromadorea</taxon>
        <taxon>Rhabditida</taxon>
        <taxon>Spirurina</taxon>
        <taxon>Spiruromorpha</taxon>
        <taxon>Thelazioidea</taxon>
        <taxon>Thelaziidae</taxon>
        <taxon>Thelazia</taxon>
    </lineage>
</organism>
<dbReference type="PANTHER" id="PTHR16263">
    <property type="entry name" value="TETRATRICOPEPTIDE REPEAT PROTEIN 38"/>
    <property type="match status" value="1"/>
</dbReference>
<dbReference type="WBParaSite" id="TCLT_0000329201-mRNA-1">
    <property type="protein sequence ID" value="TCLT_0000329201-mRNA-1"/>
    <property type="gene ID" value="TCLT_0000329201"/>
</dbReference>
<accession>A0A0N5CST6</accession>
<reference evidence="5 6" key="2">
    <citation type="submission" date="2018-11" db="EMBL/GenBank/DDBJ databases">
        <authorList>
            <consortium name="Pathogen Informatics"/>
        </authorList>
    </citation>
    <scope>NUCLEOTIDE SEQUENCE [LARGE SCALE GENOMIC DNA]</scope>
</reference>
<evidence type="ECO:0000256" key="1">
    <source>
        <dbReference type="ARBA" id="ARBA00005857"/>
    </source>
</evidence>
<dbReference type="OrthoDB" id="1427555at2759"/>
<dbReference type="InterPro" id="IPR033891">
    <property type="entry name" value="TTC38"/>
</dbReference>
<dbReference type="SUPFAM" id="SSF48452">
    <property type="entry name" value="TPR-like"/>
    <property type="match status" value="1"/>
</dbReference>
<keyword evidence="6" id="KW-1185">Reference proteome</keyword>
<proteinExistence type="inferred from homology"/>
<keyword evidence="3" id="KW-0677">Repeat</keyword>
<reference evidence="7" key="1">
    <citation type="submission" date="2017-02" db="UniProtKB">
        <authorList>
            <consortium name="WormBaseParasite"/>
        </authorList>
    </citation>
    <scope>IDENTIFICATION</scope>
</reference>
<dbReference type="AlphaFoldDB" id="A0A0N5CST6"/>
<dbReference type="OMA" id="NDTHIRM"/>
<keyword evidence="4" id="KW-0802">TPR repeat</keyword>
<sequence length="274" mass="31871">LKQLLKDALKFGTEYEKAHAKALHIKLLAACEIWEKILSEIPNDLLALKFNHDAYFYLGDKEAIRDSIAHVLPKWKPTIPCYSYLYGMYAFGLEECEQYDKAESYAKKALELNRHDAWATHALAHCMEMTGRTNEGIHFMESTESDWSKCFMLACHNYWHVALYHIELQKYDEALSYYDREIAERTKSGAMLDIVDAASMLFRLEMEGISTGERWKSLLPIVKPHLYDHILAFNDTHIRMVIEGCNDNEARSSHIDSLNSFIRSFLYKCLLLRN</sequence>
<evidence type="ECO:0000313" key="6">
    <source>
        <dbReference type="Proteomes" id="UP000276776"/>
    </source>
</evidence>
<evidence type="ECO:0000313" key="7">
    <source>
        <dbReference type="WBParaSite" id="TCLT_0000329201-mRNA-1"/>
    </source>
</evidence>
<dbReference type="Proteomes" id="UP000276776">
    <property type="component" value="Unassembled WGS sequence"/>
</dbReference>